<keyword evidence="8" id="KW-1185">Reference proteome</keyword>
<evidence type="ECO:0000313" key="7">
    <source>
        <dbReference type="EMBL" id="CAD8158726.1"/>
    </source>
</evidence>
<comment type="caution">
    <text evidence="7">The sequence shown here is derived from an EMBL/GenBank/DDBJ whole genome shotgun (WGS) entry which is preliminary data.</text>
</comment>
<gene>
    <name evidence="7" type="ORF">POCTA_138.1.T0360001</name>
</gene>
<name>A0A8S1U7R1_PAROT</name>
<evidence type="ECO:0000256" key="1">
    <source>
        <dbReference type="ARBA" id="ARBA00022723"/>
    </source>
</evidence>
<sequence length="258" mass="31240">MNQQQIILSNLREIIRNNRIDLTIKYIEFMVYAITICFIPKEIQLYQFYKSSLIVFIQGIALTHYYLHIIYQHKKQIQNFGYFWSLPFNNLESYNHKELNNSIILYHKDFLVMSIANLVFEIVLFLSTPYEFYRYLKTPLNSYSALIIFEVSLYFARRVQLFVFPFLRLFKFCVLLFISKFRRQNLPIFQNQNQPTETVAIQLQEKSCSEFDLECIICLQKITDKYVMLRCDHYYHKECIDHWVKQKEICPLCRSSIN</sequence>
<dbReference type="AlphaFoldDB" id="A0A8S1U7R1"/>
<reference evidence="7" key="1">
    <citation type="submission" date="2021-01" db="EMBL/GenBank/DDBJ databases">
        <authorList>
            <consortium name="Genoscope - CEA"/>
            <person name="William W."/>
        </authorList>
    </citation>
    <scope>NUCLEOTIDE SEQUENCE</scope>
</reference>
<dbReference type="PANTHER" id="PTHR45969:SF69">
    <property type="entry name" value="FINGER DOMAIN PROTEIN, PUTATIVE (AFU_ORTHOLOGUE AFUA_3G12190)-RELATED"/>
    <property type="match status" value="1"/>
</dbReference>
<accession>A0A8S1U7R1</accession>
<evidence type="ECO:0000256" key="2">
    <source>
        <dbReference type="ARBA" id="ARBA00022771"/>
    </source>
</evidence>
<keyword evidence="1" id="KW-0479">Metal-binding</keyword>
<dbReference type="EMBL" id="CAJJDP010000036">
    <property type="protein sequence ID" value="CAD8158726.1"/>
    <property type="molecule type" value="Genomic_DNA"/>
</dbReference>
<evidence type="ECO:0000256" key="5">
    <source>
        <dbReference type="SAM" id="Phobius"/>
    </source>
</evidence>
<evidence type="ECO:0000313" key="8">
    <source>
        <dbReference type="Proteomes" id="UP000683925"/>
    </source>
</evidence>
<protein>
    <recommendedName>
        <fullName evidence="6">RING-type domain-containing protein</fullName>
    </recommendedName>
</protein>
<feature type="transmembrane region" description="Helical" evidence="5">
    <location>
        <begin position="22"/>
        <end position="41"/>
    </location>
</feature>
<evidence type="ECO:0000259" key="6">
    <source>
        <dbReference type="PROSITE" id="PS50089"/>
    </source>
</evidence>
<feature type="domain" description="RING-type" evidence="6">
    <location>
        <begin position="215"/>
        <end position="254"/>
    </location>
</feature>
<evidence type="ECO:0000256" key="3">
    <source>
        <dbReference type="ARBA" id="ARBA00022833"/>
    </source>
</evidence>
<keyword evidence="5" id="KW-0472">Membrane</keyword>
<feature type="transmembrane region" description="Helical" evidence="5">
    <location>
        <begin position="110"/>
        <end position="130"/>
    </location>
</feature>
<keyword evidence="2 4" id="KW-0863">Zinc-finger</keyword>
<dbReference type="OMA" id="TICFIPK"/>
<feature type="transmembrane region" description="Helical" evidence="5">
    <location>
        <begin position="159"/>
        <end position="178"/>
    </location>
</feature>
<dbReference type="PROSITE" id="PS50089">
    <property type="entry name" value="ZF_RING_2"/>
    <property type="match status" value="1"/>
</dbReference>
<proteinExistence type="predicted"/>
<evidence type="ECO:0000256" key="4">
    <source>
        <dbReference type="PROSITE-ProRule" id="PRU00175"/>
    </source>
</evidence>
<dbReference type="Pfam" id="PF13639">
    <property type="entry name" value="zf-RING_2"/>
    <property type="match status" value="1"/>
</dbReference>
<keyword evidence="5" id="KW-0812">Transmembrane</keyword>
<dbReference type="OrthoDB" id="292178at2759"/>
<keyword evidence="5" id="KW-1133">Transmembrane helix</keyword>
<dbReference type="PANTHER" id="PTHR45969">
    <property type="entry name" value="RING ZINC FINGER PROTEIN-RELATED"/>
    <property type="match status" value="1"/>
</dbReference>
<dbReference type="SMART" id="SM00184">
    <property type="entry name" value="RING"/>
    <property type="match status" value="1"/>
</dbReference>
<dbReference type="Proteomes" id="UP000683925">
    <property type="component" value="Unassembled WGS sequence"/>
</dbReference>
<keyword evidence="3" id="KW-0862">Zinc</keyword>
<dbReference type="GO" id="GO:0061630">
    <property type="term" value="F:ubiquitin protein ligase activity"/>
    <property type="evidence" value="ECO:0007669"/>
    <property type="project" value="TreeGrafter"/>
</dbReference>
<dbReference type="GO" id="GO:0008270">
    <property type="term" value="F:zinc ion binding"/>
    <property type="evidence" value="ECO:0007669"/>
    <property type="project" value="UniProtKB-KW"/>
</dbReference>
<feature type="transmembrane region" description="Helical" evidence="5">
    <location>
        <begin position="47"/>
        <end position="67"/>
    </location>
</feature>
<dbReference type="GO" id="GO:0016567">
    <property type="term" value="P:protein ubiquitination"/>
    <property type="evidence" value="ECO:0007669"/>
    <property type="project" value="TreeGrafter"/>
</dbReference>
<dbReference type="InterPro" id="IPR001841">
    <property type="entry name" value="Znf_RING"/>
</dbReference>
<organism evidence="7 8">
    <name type="scientific">Paramecium octaurelia</name>
    <dbReference type="NCBI Taxonomy" id="43137"/>
    <lineage>
        <taxon>Eukaryota</taxon>
        <taxon>Sar</taxon>
        <taxon>Alveolata</taxon>
        <taxon>Ciliophora</taxon>
        <taxon>Intramacronucleata</taxon>
        <taxon>Oligohymenophorea</taxon>
        <taxon>Peniculida</taxon>
        <taxon>Parameciidae</taxon>
        <taxon>Paramecium</taxon>
    </lineage>
</organism>